<sequence>MCRHRGGEDLPDACMHGNWSSKGGEKMHTHSTASGLRLSLFRSNSQICPGGKPSVLIWCADADSAQHRRRQLLFFSARRS</sequence>
<dbReference type="Proteomes" id="UP001519460">
    <property type="component" value="Unassembled WGS sequence"/>
</dbReference>
<dbReference type="AlphaFoldDB" id="A0ABD0JZL3"/>
<protein>
    <submittedName>
        <fullName evidence="1">Uncharacterized protein</fullName>
    </submittedName>
</protein>
<dbReference type="EMBL" id="JACVVK020000281">
    <property type="protein sequence ID" value="KAK7480487.1"/>
    <property type="molecule type" value="Genomic_DNA"/>
</dbReference>
<proteinExistence type="predicted"/>
<organism evidence="1 2">
    <name type="scientific">Batillaria attramentaria</name>
    <dbReference type="NCBI Taxonomy" id="370345"/>
    <lineage>
        <taxon>Eukaryota</taxon>
        <taxon>Metazoa</taxon>
        <taxon>Spiralia</taxon>
        <taxon>Lophotrochozoa</taxon>
        <taxon>Mollusca</taxon>
        <taxon>Gastropoda</taxon>
        <taxon>Caenogastropoda</taxon>
        <taxon>Sorbeoconcha</taxon>
        <taxon>Cerithioidea</taxon>
        <taxon>Batillariidae</taxon>
        <taxon>Batillaria</taxon>
    </lineage>
</organism>
<name>A0ABD0JZL3_9CAEN</name>
<gene>
    <name evidence="1" type="ORF">BaRGS_00028304</name>
</gene>
<reference evidence="1 2" key="1">
    <citation type="journal article" date="2023" name="Sci. Data">
        <title>Genome assembly of the Korean intertidal mud-creeper Batillaria attramentaria.</title>
        <authorList>
            <person name="Patra A.K."/>
            <person name="Ho P.T."/>
            <person name="Jun S."/>
            <person name="Lee S.J."/>
            <person name="Kim Y."/>
            <person name="Won Y.J."/>
        </authorList>
    </citation>
    <scope>NUCLEOTIDE SEQUENCE [LARGE SCALE GENOMIC DNA]</scope>
    <source>
        <strain evidence="1">Wonlab-2016</strain>
    </source>
</reference>
<evidence type="ECO:0000313" key="2">
    <source>
        <dbReference type="Proteomes" id="UP001519460"/>
    </source>
</evidence>
<comment type="caution">
    <text evidence="1">The sequence shown here is derived from an EMBL/GenBank/DDBJ whole genome shotgun (WGS) entry which is preliminary data.</text>
</comment>
<accession>A0ABD0JZL3</accession>
<keyword evidence="2" id="KW-1185">Reference proteome</keyword>
<evidence type="ECO:0000313" key="1">
    <source>
        <dbReference type="EMBL" id="KAK7480487.1"/>
    </source>
</evidence>